<feature type="transmembrane region" description="Helical" evidence="1">
    <location>
        <begin position="21"/>
        <end position="41"/>
    </location>
</feature>
<organism evidence="2 3">
    <name type="scientific">Candidatus Termititenax persephonae</name>
    <dbReference type="NCBI Taxonomy" id="2218525"/>
    <lineage>
        <taxon>Bacteria</taxon>
        <taxon>Bacillati</taxon>
        <taxon>Candidatus Margulisiibacteriota</taxon>
        <taxon>Candidatus Termititenacia</taxon>
        <taxon>Candidatus Termititenacales</taxon>
        <taxon>Candidatus Termititenacaceae</taxon>
        <taxon>Candidatus Termititenax</taxon>
    </lineage>
</organism>
<sequence length="93" mass="10470">MQEVRGSSPRMPTMLRWALIFARKLLPMIEGSIIVMSDIMAEKQKRRAASSANKEIYKWYGWGTPLGLSIVILSSSLALCMLTIVACFATRYL</sequence>
<keyword evidence="3" id="KW-1185">Reference proteome</keyword>
<name>A0A388TI85_9BACT</name>
<dbReference type="EMBL" id="BGZO01000029">
    <property type="protein sequence ID" value="GBR76471.1"/>
    <property type="molecule type" value="Genomic_DNA"/>
</dbReference>
<dbReference type="AlphaFoldDB" id="A0A388TI85"/>
<comment type="caution">
    <text evidence="2">The sequence shown here is derived from an EMBL/GenBank/DDBJ whole genome shotgun (WGS) entry which is preliminary data.</text>
</comment>
<evidence type="ECO:0000256" key="1">
    <source>
        <dbReference type="SAM" id="Phobius"/>
    </source>
</evidence>
<proteinExistence type="predicted"/>
<reference evidence="2 3" key="1">
    <citation type="journal article" date="2019" name="ISME J.">
        <title>Genome analyses of uncultured TG2/ZB3 bacteria in 'Margulisbacteria' specifically attached to ectosymbiotic spirochetes of protists in the termite gut.</title>
        <authorList>
            <person name="Utami Y.D."/>
            <person name="Kuwahara H."/>
            <person name="Igai K."/>
            <person name="Murakami T."/>
            <person name="Sugaya K."/>
            <person name="Morikawa T."/>
            <person name="Nagura Y."/>
            <person name="Yuki M."/>
            <person name="Deevong P."/>
            <person name="Inoue T."/>
            <person name="Kihara K."/>
            <person name="Lo N."/>
            <person name="Yamada A."/>
            <person name="Ohkuma M."/>
            <person name="Hongoh Y."/>
        </authorList>
    </citation>
    <scope>NUCLEOTIDE SEQUENCE [LARGE SCALE GENOMIC DNA]</scope>
    <source>
        <strain evidence="2">NkOx7-02</strain>
    </source>
</reference>
<evidence type="ECO:0000313" key="3">
    <source>
        <dbReference type="Proteomes" id="UP000275925"/>
    </source>
</evidence>
<dbReference type="Proteomes" id="UP000275925">
    <property type="component" value="Unassembled WGS sequence"/>
</dbReference>
<feature type="transmembrane region" description="Helical" evidence="1">
    <location>
        <begin position="66"/>
        <end position="89"/>
    </location>
</feature>
<keyword evidence="1" id="KW-0812">Transmembrane</keyword>
<protein>
    <submittedName>
        <fullName evidence="2">Uncharacterized protein</fullName>
    </submittedName>
</protein>
<gene>
    <name evidence="2" type="ORF">NO2_1011</name>
</gene>
<keyword evidence="1" id="KW-1133">Transmembrane helix</keyword>
<accession>A0A388TI85</accession>
<evidence type="ECO:0000313" key="2">
    <source>
        <dbReference type="EMBL" id="GBR76471.1"/>
    </source>
</evidence>
<keyword evidence="1" id="KW-0472">Membrane</keyword>